<dbReference type="EMBL" id="QOHR01000107">
    <property type="protein sequence ID" value="REC52038.1"/>
    <property type="molecule type" value="Genomic_DNA"/>
</dbReference>
<keyword evidence="8 9" id="KW-0472">Membrane</keyword>
<proteinExistence type="inferred from homology"/>
<feature type="transmembrane region" description="Helical" evidence="9">
    <location>
        <begin position="12"/>
        <end position="39"/>
    </location>
</feature>
<evidence type="ECO:0000256" key="8">
    <source>
        <dbReference type="ARBA" id="ARBA00023136"/>
    </source>
</evidence>
<feature type="non-terminal residue" evidence="10">
    <location>
        <position position="129"/>
    </location>
</feature>
<dbReference type="InterPro" id="IPR003445">
    <property type="entry name" value="Cat_transpt"/>
</dbReference>
<dbReference type="GO" id="GO:0008324">
    <property type="term" value="F:monoatomic cation transmembrane transporter activity"/>
    <property type="evidence" value="ECO:0007669"/>
    <property type="project" value="InterPro"/>
</dbReference>
<dbReference type="GO" id="GO:0030001">
    <property type="term" value="P:metal ion transport"/>
    <property type="evidence" value="ECO:0007669"/>
    <property type="project" value="UniProtKB-ARBA"/>
</dbReference>
<keyword evidence="3" id="KW-0813">Transport</keyword>
<reference evidence="10 11" key="1">
    <citation type="journal article" date="2017" name="Int. J. Syst. Evol. Microbiol.">
        <title>Rhodosalinus sediminis gen. nov., sp. nov., isolated from marine saltern.</title>
        <authorList>
            <person name="Guo L.Y."/>
            <person name="Ling S.K."/>
            <person name="Li C.M."/>
            <person name="Chen G.J."/>
            <person name="Du Z.J."/>
        </authorList>
    </citation>
    <scope>NUCLEOTIDE SEQUENCE [LARGE SCALE GENOMIC DNA]</scope>
    <source>
        <strain evidence="10 11">WDN1C137</strain>
    </source>
</reference>
<gene>
    <name evidence="10" type="ORF">DRV84_15300</name>
</gene>
<comment type="similarity">
    <text evidence="2">Belongs to the TrkH potassium transport family.</text>
</comment>
<sequence length="129" mass="12873">YVKLRRDGLRGALFGTNAAAMLAFALGASGLAALLHLALSGSPAQALDSLLNTLSGVTTAGFSVAPVDAAPPLLALLLAVMVVGGGAGSTAGGIKLERALTFARAVRVALLRLRVPAEAVTPLMANGER</sequence>
<comment type="caution">
    <text evidence="10">The sequence shown here is derived from an EMBL/GenBank/DDBJ whole genome shotgun (WGS) entry which is preliminary data.</text>
</comment>
<feature type="non-terminal residue" evidence="10">
    <location>
        <position position="1"/>
    </location>
</feature>
<keyword evidence="5 9" id="KW-0812">Transmembrane</keyword>
<evidence type="ECO:0000256" key="3">
    <source>
        <dbReference type="ARBA" id="ARBA00022448"/>
    </source>
</evidence>
<dbReference type="RefSeq" id="WP_275668773.1">
    <property type="nucleotide sequence ID" value="NZ_QOHR01000107.1"/>
</dbReference>
<name>A0A3D9BEZ2_9RHOB</name>
<keyword evidence="7" id="KW-0406">Ion transport</keyword>
<dbReference type="Proteomes" id="UP000257131">
    <property type="component" value="Unassembled WGS sequence"/>
</dbReference>
<dbReference type="Pfam" id="PF02386">
    <property type="entry name" value="TrkH"/>
    <property type="match status" value="1"/>
</dbReference>
<keyword evidence="6 9" id="KW-1133">Transmembrane helix</keyword>
<dbReference type="AlphaFoldDB" id="A0A3D9BEZ2"/>
<evidence type="ECO:0000256" key="5">
    <source>
        <dbReference type="ARBA" id="ARBA00022692"/>
    </source>
</evidence>
<evidence type="ECO:0008006" key="12">
    <source>
        <dbReference type="Google" id="ProtNLM"/>
    </source>
</evidence>
<keyword evidence="11" id="KW-1185">Reference proteome</keyword>
<dbReference type="PANTHER" id="PTHR32024:SF2">
    <property type="entry name" value="TRK SYSTEM POTASSIUM UPTAKE PROTEIN TRKG-RELATED"/>
    <property type="match status" value="1"/>
</dbReference>
<protein>
    <recommendedName>
        <fullName evidence="12">TrkH family potassium uptake protein</fullName>
    </recommendedName>
</protein>
<evidence type="ECO:0000313" key="10">
    <source>
        <dbReference type="EMBL" id="REC52038.1"/>
    </source>
</evidence>
<evidence type="ECO:0000256" key="9">
    <source>
        <dbReference type="SAM" id="Phobius"/>
    </source>
</evidence>
<organism evidence="10 11">
    <name type="scientific">Rhodosalinus sediminis</name>
    <dbReference type="NCBI Taxonomy" id="1940533"/>
    <lineage>
        <taxon>Bacteria</taxon>
        <taxon>Pseudomonadati</taxon>
        <taxon>Pseudomonadota</taxon>
        <taxon>Alphaproteobacteria</taxon>
        <taxon>Rhodobacterales</taxon>
        <taxon>Paracoccaceae</taxon>
        <taxon>Rhodosalinus</taxon>
    </lineage>
</organism>
<evidence type="ECO:0000256" key="6">
    <source>
        <dbReference type="ARBA" id="ARBA00022989"/>
    </source>
</evidence>
<feature type="transmembrane region" description="Helical" evidence="9">
    <location>
        <begin position="73"/>
        <end position="94"/>
    </location>
</feature>
<evidence type="ECO:0000256" key="7">
    <source>
        <dbReference type="ARBA" id="ARBA00023065"/>
    </source>
</evidence>
<dbReference type="GO" id="GO:0005886">
    <property type="term" value="C:plasma membrane"/>
    <property type="evidence" value="ECO:0007669"/>
    <property type="project" value="UniProtKB-SubCell"/>
</dbReference>
<evidence type="ECO:0000256" key="2">
    <source>
        <dbReference type="ARBA" id="ARBA00009137"/>
    </source>
</evidence>
<evidence type="ECO:0000256" key="4">
    <source>
        <dbReference type="ARBA" id="ARBA00022475"/>
    </source>
</evidence>
<dbReference type="PANTHER" id="PTHR32024">
    <property type="entry name" value="TRK SYSTEM POTASSIUM UPTAKE PROTEIN TRKG-RELATED"/>
    <property type="match status" value="1"/>
</dbReference>
<accession>A0A3D9BEZ2</accession>
<keyword evidence="4" id="KW-1003">Cell membrane</keyword>
<comment type="subcellular location">
    <subcellularLocation>
        <location evidence="1">Cell membrane</location>
        <topology evidence="1">Multi-pass membrane protein</topology>
    </subcellularLocation>
</comment>
<evidence type="ECO:0000256" key="1">
    <source>
        <dbReference type="ARBA" id="ARBA00004651"/>
    </source>
</evidence>
<evidence type="ECO:0000313" key="11">
    <source>
        <dbReference type="Proteomes" id="UP000257131"/>
    </source>
</evidence>